<feature type="region of interest" description="Disordered" evidence="1">
    <location>
        <begin position="35"/>
        <end position="61"/>
    </location>
</feature>
<evidence type="ECO:0000313" key="3">
    <source>
        <dbReference type="Proteomes" id="UP000499080"/>
    </source>
</evidence>
<dbReference type="AlphaFoldDB" id="A0A4Y2BFR4"/>
<sequence>MIKNQDQHNSEESEEEEVSIDVALQQIESNFNERYEATQRNPATTRIQRNPATTGIQRNPEHRRRHFRNCIKFLASDPATAELIRIIVKLNRGQFTRMAPEPAAPLQASQQRWVFHLEELNVHQAAACGIDQLVSKPRLLH</sequence>
<reference evidence="2 3" key="1">
    <citation type="journal article" date="2019" name="Sci. Rep.">
        <title>Orb-weaving spider Araneus ventricosus genome elucidates the spidroin gene catalogue.</title>
        <authorList>
            <person name="Kono N."/>
            <person name="Nakamura H."/>
            <person name="Ohtoshi R."/>
            <person name="Moran D.A.P."/>
            <person name="Shinohara A."/>
            <person name="Yoshida Y."/>
            <person name="Fujiwara M."/>
            <person name="Mori M."/>
            <person name="Tomita M."/>
            <person name="Arakawa K."/>
        </authorList>
    </citation>
    <scope>NUCLEOTIDE SEQUENCE [LARGE SCALE GENOMIC DNA]</scope>
</reference>
<organism evidence="2 3">
    <name type="scientific">Araneus ventricosus</name>
    <name type="common">Orbweaver spider</name>
    <name type="synonym">Epeira ventricosa</name>
    <dbReference type="NCBI Taxonomy" id="182803"/>
    <lineage>
        <taxon>Eukaryota</taxon>
        <taxon>Metazoa</taxon>
        <taxon>Ecdysozoa</taxon>
        <taxon>Arthropoda</taxon>
        <taxon>Chelicerata</taxon>
        <taxon>Arachnida</taxon>
        <taxon>Araneae</taxon>
        <taxon>Araneomorphae</taxon>
        <taxon>Entelegynae</taxon>
        <taxon>Araneoidea</taxon>
        <taxon>Araneidae</taxon>
        <taxon>Araneus</taxon>
    </lineage>
</organism>
<protein>
    <submittedName>
        <fullName evidence="2">Uncharacterized protein</fullName>
    </submittedName>
</protein>
<dbReference type="EMBL" id="BGPR01000075">
    <property type="protein sequence ID" value="GBL90888.1"/>
    <property type="molecule type" value="Genomic_DNA"/>
</dbReference>
<accession>A0A4Y2BFR4</accession>
<proteinExistence type="predicted"/>
<evidence type="ECO:0000313" key="2">
    <source>
        <dbReference type="EMBL" id="GBL90888.1"/>
    </source>
</evidence>
<keyword evidence="3" id="KW-1185">Reference proteome</keyword>
<gene>
    <name evidence="2" type="ORF">AVEN_27995_1</name>
</gene>
<evidence type="ECO:0000256" key="1">
    <source>
        <dbReference type="SAM" id="MobiDB-lite"/>
    </source>
</evidence>
<dbReference type="Proteomes" id="UP000499080">
    <property type="component" value="Unassembled WGS sequence"/>
</dbReference>
<comment type="caution">
    <text evidence="2">The sequence shown here is derived from an EMBL/GenBank/DDBJ whole genome shotgun (WGS) entry which is preliminary data.</text>
</comment>
<name>A0A4Y2BFR4_ARAVE</name>
<feature type="compositionally biased region" description="Polar residues" evidence="1">
    <location>
        <begin position="38"/>
        <end position="57"/>
    </location>
</feature>